<evidence type="ECO:0000256" key="2">
    <source>
        <dbReference type="ARBA" id="ARBA00023043"/>
    </source>
</evidence>
<dbReference type="Proteomes" id="UP000462621">
    <property type="component" value="Unassembled WGS sequence"/>
</dbReference>
<keyword evidence="4" id="KW-0175">Coiled coil</keyword>
<dbReference type="InterPro" id="IPR036770">
    <property type="entry name" value="Ankyrin_rpt-contain_sf"/>
</dbReference>
<keyword evidence="1" id="KW-0677">Repeat</keyword>
<dbReference type="InterPro" id="IPR002110">
    <property type="entry name" value="Ankyrin_rpt"/>
</dbReference>
<feature type="repeat" description="ANK" evidence="3">
    <location>
        <begin position="536"/>
        <end position="568"/>
    </location>
</feature>
<evidence type="ECO:0000256" key="3">
    <source>
        <dbReference type="PROSITE-ProRule" id="PRU00023"/>
    </source>
</evidence>
<reference evidence="5 6" key="1">
    <citation type="submission" date="2019-10" db="EMBL/GenBank/DDBJ databases">
        <title>Vibrio sp. nov. isolated from a shrimp pond.</title>
        <authorList>
            <person name="Gomez-Gil B."/>
            <person name="Enciso-Ibarra J."/>
            <person name="Enciso-Ibarra K."/>
            <person name="Bolan-Mejia C."/>
        </authorList>
    </citation>
    <scope>NUCLEOTIDE SEQUENCE [LARGE SCALE GENOMIC DNA]</scope>
    <source>
        <strain evidence="5 6">CAIM 722</strain>
    </source>
</reference>
<keyword evidence="6" id="KW-1185">Reference proteome</keyword>
<evidence type="ECO:0000313" key="6">
    <source>
        <dbReference type="Proteomes" id="UP000462621"/>
    </source>
</evidence>
<dbReference type="SMART" id="SM00248">
    <property type="entry name" value="ANK"/>
    <property type="match status" value="4"/>
</dbReference>
<evidence type="ECO:0000256" key="4">
    <source>
        <dbReference type="SAM" id="Coils"/>
    </source>
</evidence>
<dbReference type="SUPFAM" id="SSF48403">
    <property type="entry name" value="Ankyrin repeat"/>
    <property type="match status" value="1"/>
</dbReference>
<sequence>MTTENISRPYYSIQYLLRELAKGLGTKSKANTKLDYACKQLEINPFELDVLKQKLIHEPLTKLVNIYFADHVLNTFNDVVELYIDLMRKVPLDGVNAGIAHQYIDRYFMTFFVAYMCRDMLDGMRLTPRDVAWSNKNMMLHVLENLERSTEWQGFLANATDEQKERIRVWKTGKELPKFSSLSMGECWEMGNGWGTFKARLVIGRLWDHFFSKCSYVDLELLKHHSLESCLNILIEKLNGQRKKVTEQYKALGETTEELFQHLLLRHEKGKSSRNVCQQLLNQLDEQTALYDKNEDTKYFLHWMRARFLLHSGQLEEAIPEYQKAFEKVLYRQVINLEKIVTEAIVVACRSSEPKKRFINRLRRISVIMNFDFKALQHGIDEYKSKPEDIELWEMMAFSHAFSSHFPKDSFFPGATYPTNPHNSYGPWIVDESKYSLDIDNPNAVWNVGEAGGMIKSMPQLVYYAMNEGVEEVEQLLNAGADVNEFSATNDSALLLAVQSMQVNLFPLNSMDESLFQLISQKPHKQSVLDTLTDKRKLSPLGCAVQTGRVDIVEKLLDMGASVDRRHDTSGETPLFTAIGLIAHHTRPKQNALHWEMMKYSEMNLQSMRANANGLMPYSLRELILAVQKQQSEECYQRLHEAMALYQMDNILRYTTADDFRNIARLLIQRGAKPNAKHNTAMLGYTPLMLAIELDEAELVEAMIDSEHHQLKWDDTCVNSSDRQRQNINQLIRKWRSKHVAKMLQMRFSD</sequence>
<evidence type="ECO:0000256" key="1">
    <source>
        <dbReference type="ARBA" id="ARBA00022737"/>
    </source>
</evidence>
<feature type="coiled-coil region" evidence="4">
    <location>
        <begin position="235"/>
        <end position="297"/>
    </location>
</feature>
<keyword evidence="2 3" id="KW-0040">ANK repeat</keyword>
<dbReference type="PROSITE" id="PS50088">
    <property type="entry name" value="ANK_REPEAT"/>
    <property type="match status" value="1"/>
</dbReference>
<dbReference type="Pfam" id="PF00023">
    <property type="entry name" value="Ank"/>
    <property type="match status" value="1"/>
</dbReference>
<dbReference type="PROSITE" id="PS50297">
    <property type="entry name" value="ANK_REP_REGION"/>
    <property type="match status" value="1"/>
</dbReference>
<dbReference type="EMBL" id="WEKT01000038">
    <property type="protein sequence ID" value="MZI94845.1"/>
    <property type="molecule type" value="Genomic_DNA"/>
</dbReference>
<evidence type="ECO:0000313" key="5">
    <source>
        <dbReference type="EMBL" id="MZI94845.1"/>
    </source>
</evidence>
<dbReference type="Gene3D" id="1.25.40.20">
    <property type="entry name" value="Ankyrin repeat-containing domain"/>
    <property type="match status" value="1"/>
</dbReference>
<dbReference type="AlphaFoldDB" id="A0A7X4LMQ5"/>
<dbReference type="InterPro" id="IPR051165">
    <property type="entry name" value="Multifunctional_ANK_Repeat"/>
</dbReference>
<dbReference type="RefSeq" id="WP_161157322.1">
    <property type="nucleotide sequence ID" value="NZ_WEKT01000038.1"/>
</dbReference>
<accession>A0A7X4LMQ5</accession>
<protein>
    <submittedName>
        <fullName evidence="5">Ankyrin repeat domain-containing protein</fullName>
    </submittedName>
</protein>
<name>A0A7X4LMQ5_9VIBR</name>
<gene>
    <name evidence="5" type="ORF">F9817_16845</name>
</gene>
<proteinExistence type="predicted"/>
<organism evidence="5 6">
    <name type="scientific">Vibrio eleionomae</name>
    <dbReference type="NCBI Taxonomy" id="2653505"/>
    <lineage>
        <taxon>Bacteria</taxon>
        <taxon>Pseudomonadati</taxon>
        <taxon>Pseudomonadota</taxon>
        <taxon>Gammaproteobacteria</taxon>
        <taxon>Vibrionales</taxon>
        <taxon>Vibrionaceae</taxon>
        <taxon>Vibrio</taxon>
    </lineage>
</organism>
<dbReference type="PANTHER" id="PTHR24123:SF33">
    <property type="entry name" value="PROTEIN HOS4"/>
    <property type="match status" value="1"/>
</dbReference>
<comment type="caution">
    <text evidence="5">The sequence shown here is derived from an EMBL/GenBank/DDBJ whole genome shotgun (WGS) entry which is preliminary data.</text>
</comment>
<dbReference type="PANTHER" id="PTHR24123">
    <property type="entry name" value="ANKYRIN REPEAT-CONTAINING"/>
    <property type="match status" value="1"/>
</dbReference>